<keyword evidence="4" id="KW-1185">Reference proteome</keyword>
<dbReference type="PANTHER" id="PTHR24359">
    <property type="entry name" value="SERINE/THREONINE-PROTEIN KINASE SBK1"/>
    <property type="match status" value="1"/>
</dbReference>
<evidence type="ECO:0000259" key="2">
    <source>
        <dbReference type="PROSITE" id="PS50011"/>
    </source>
</evidence>
<dbReference type="SMART" id="SM00220">
    <property type="entry name" value="S_TKc"/>
    <property type="match status" value="1"/>
</dbReference>
<dbReference type="GeneID" id="98176658"/>
<dbReference type="SUPFAM" id="SSF56112">
    <property type="entry name" value="Protein kinase-like (PK-like)"/>
    <property type="match status" value="1"/>
</dbReference>
<reference evidence="3 4" key="1">
    <citation type="submission" date="2024-09" db="EMBL/GenBank/DDBJ databases">
        <title>Itraconazole resistance in Madurella fahalii resulting from another homologue of gene encoding cytochrome P450 14-alpha sterol demethylase (CYP51).</title>
        <authorList>
            <person name="Yoshioka I."/>
            <person name="Fahal A.H."/>
            <person name="Kaneko S."/>
            <person name="Yaguchi T."/>
        </authorList>
    </citation>
    <scope>NUCLEOTIDE SEQUENCE [LARGE SCALE GENOMIC DNA]</scope>
    <source>
        <strain evidence="3 4">IFM 68171</strain>
    </source>
</reference>
<feature type="domain" description="Protein kinase" evidence="2">
    <location>
        <begin position="236"/>
        <end position="582"/>
    </location>
</feature>
<dbReference type="InterPro" id="IPR011009">
    <property type="entry name" value="Kinase-like_dom_sf"/>
</dbReference>
<dbReference type="PROSITE" id="PS50011">
    <property type="entry name" value="PROTEIN_KINASE_DOM"/>
    <property type="match status" value="1"/>
</dbReference>
<sequence length="642" mass="73728">MSSSVRRFQAADTGFASNSGIGQASAPLSPIAAGHGRSDSNASSVHCNKETHQEWLSGNLARYYLRSKALQSINKDFIPIKEIERIVSRENVQEVLVQEIPRLSRPESEEELDRLVQEICGGDRLRRRIFALLLLGERSECIECFIDCGVDDTDLPFVGVKPGLDTSKPAEGYPKSGYWVYSRKDRNRKLKCFDEWKRHQIEWLLNQQHAVAPPFFDFSPGKLFLYNLPEGTVLPFIKYNRADEGGYSSVFKVLIHPAHHNFPGQGGANSQYFAVKTLRNQCRADYEREVEVLQRFSGKNKGHPHLIRLLLTFMYKHEGSYHMIFPWADGGNLRDLWEHIKPERTHAFTCWMISQYRGIADGLREIHGSNNALDPNDRNKGRHGDIKAENILWIRDHNGKKNHLLISDFGLSRFHSIKSQSAEAIVPGCSPSYRPPECDLPRLRISVKYDMWTLGCLLLDFLTWYLLGWEGVENEFSDARIKDEGWDPGSPKSAAPKTRREEKDAKWLYEDKFFKQYRDSNGVNEVARLKPSVINWMEKLHNLPHCPGFAHDVLKIIHQGLLHPDKTKRWESSKVVDELELIWQSCKRSDAYCLEPRKWEDGSLEVFSVRSGQSEPSQWRSLTGLDTTARITRASDSERYLS</sequence>
<dbReference type="Pfam" id="PF00069">
    <property type="entry name" value="Pkinase"/>
    <property type="match status" value="1"/>
</dbReference>
<dbReference type="Gene3D" id="1.10.510.10">
    <property type="entry name" value="Transferase(Phosphotransferase) domain 1"/>
    <property type="match status" value="1"/>
</dbReference>
<dbReference type="EMBL" id="BAAFSV010000003">
    <property type="protein sequence ID" value="GAB1315705.1"/>
    <property type="molecule type" value="Genomic_DNA"/>
</dbReference>
<evidence type="ECO:0000313" key="3">
    <source>
        <dbReference type="EMBL" id="GAB1315705.1"/>
    </source>
</evidence>
<accession>A0ABQ0GDT4</accession>
<evidence type="ECO:0000256" key="1">
    <source>
        <dbReference type="SAM" id="MobiDB-lite"/>
    </source>
</evidence>
<dbReference type="PANTHER" id="PTHR24359:SF37">
    <property type="entry name" value="PROTEIN KINASE DOMAIN-CONTAINING PROTEIN"/>
    <property type="match status" value="1"/>
</dbReference>
<dbReference type="RefSeq" id="XP_070917436.1">
    <property type="nucleotide sequence ID" value="XM_071061335.1"/>
</dbReference>
<dbReference type="Proteomes" id="UP001628179">
    <property type="component" value="Unassembled WGS sequence"/>
</dbReference>
<gene>
    <name evidence="3" type="ORF">MFIFM68171_05915</name>
</gene>
<protein>
    <submittedName>
        <fullName evidence="3">Kinase-like domain-containing protein</fullName>
    </submittedName>
</protein>
<proteinExistence type="predicted"/>
<dbReference type="InterPro" id="IPR000719">
    <property type="entry name" value="Prot_kinase_dom"/>
</dbReference>
<comment type="caution">
    <text evidence="3">The sequence shown here is derived from an EMBL/GenBank/DDBJ whole genome shotgun (WGS) entry which is preliminary data.</text>
</comment>
<name>A0ABQ0GDT4_9PEZI</name>
<feature type="region of interest" description="Disordered" evidence="1">
    <location>
        <begin position="26"/>
        <end position="46"/>
    </location>
</feature>
<evidence type="ECO:0000313" key="4">
    <source>
        <dbReference type="Proteomes" id="UP001628179"/>
    </source>
</evidence>
<dbReference type="CDD" id="cd00180">
    <property type="entry name" value="PKc"/>
    <property type="match status" value="1"/>
</dbReference>
<organism evidence="3 4">
    <name type="scientific">Madurella fahalii</name>
    <dbReference type="NCBI Taxonomy" id="1157608"/>
    <lineage>
        <taxon>Eukaryota</taxon>
        <taxon>Fungi</taxon>
        <taxon>Dikarya</taxon>
        <taxon>Ascomycota</taxon>
        <taxon>Pezizomycotina</taxon>
        <taxon>Sordariomycetes</taxon>
        <taxon>Sordariomycetidae</taxon>
        <taxon>Sordariales</taxon>
        <taxon>Sordariales incertae sedis</taxon>
        <taxon>Madurella</taxon>
    </lineage>
</organism>